<evidence type="ECO:0000313" key="2">
    <source>
        <dbReference type="EMBL" id="KAA8521252.1"/>
    </source>
</evidence>
<name>A0A5J4ZV21_9ASTE</name>
<feature type="region of interest" description="Disordered" evidence="1">
    <location>
        <begin position="84"/>
        <end position="106"/>
    </location>
</feature>
<sequence length="414" mass="46208">MGQIQLSQRPSAFMKQVESAHYQKRPNTGRFELAQAVKASSGKVWSGPLPITLEAQRGGDEKRWRRVAQRTSQRDERAQYLRRPNSGRTDLNHDLKVSPGTAWTGPLPTPFAAQRGGEVKRWNQPAHGTRRTGSGSNRAVQSQAFVARSAKGKEKAQVDAQAGVGCRGQKKEREMSNPKSTTALHDVDKLLRESSSQLVDSTPPLMRSSSHCPFTLDKLTPTTCCHLPPEACLPDLLLPENTYEPPLLPLRYLHGLKPEANARNFSPEASASGRGLKIESNVDSTWHLMPAQVPLDPFLKLRHGTHLQNDTPQLHTPQDFEPMIDAAMSKQRQQHCFFGSDLDSPTPVQHEHHPMRPFFDEWPNARDSWSNLDEQRSNKNAFSTTQLSMSIPMTPSEFSTRSACSPNGESPYND</sequence>
<reference evidence="2 3" key="1">
    <citation type="submission" date="2019-09" db="EMBL/GenBank/DDBJ databases">
        <title>A chromosome-level genome assembly of the Chinese tupelo Nyssa sinensis.</title>
        <authorList>
            <person name="Yang X."/>
            <person name="Kang M."/>
            <person name="Yang Y."/>
            <person name="Xiong H."/>
            <person name="Wang M."/>
            <person name="Zhang Z."/>
            <person name="Wang Z."/>
            <person name="Wu H."/>
            <person name="Ma T."/>
            <person name="Liu J."/>
            <person name="Xi Z."/>
        </authorList>
    </citation>
    <scope>NUCLEOTIDE SEQUENCE [LARGE SCALE GENOMIC DNA]</scope>
    <source>
        <strain evidence="2">J267</strain>
        <tissue evidence="2">Leaf</tissue>
    </source>
</reference>
<proteinExistence type="predicted"/>
<organism evidence="2 3">
    <name type="scientific">Nyssa sinensis</name>
    <dbReference type="NCBI Taxonomy" id="561372"/>
    <lineage>
        <taxon>Eukaryota</taxon>
        <taxon>Viridiplantae</taxon>
        <taxon>Streptophyta</taxon>
        <taxon>Embryophyta</taxon>
        <taxon>Tracheophyta</taxon>
        <taxon>Spermatophyta</taxon>
        <taxon>Magnoliopsida</taxon>
        <taxon>eudicotyledons</taxon>
        <taxon>Gunneridae</taxon>
        <taxon>Pentapetalae</taxon>
        <taxon>asterids</taxon>
        <taxon>Cornales</taxon>
        <taxon>Nyssaceae</taxon>
        <taxon>Nyssa</taxon>
    </lineage>
</organism>
<protein>
    <submittedName>
        <fullName evidence="2">Uncharacterized protein</fullName>
    </submittedName>
</protein>
<accession>A0A5J4ZV21</accession>
<feature type="region of interest" description="Disordered" evidence="1">
    <location>
        <begin position="148"/>
        <end position="181"/>
    </location>
</feature>
<feature type="region of interest" description="Disordered" evidence="1">
    <location>
        <begin position="374"/>
        <end position="414"/>
    </location>
</feature>
<gene>
    <name evidence="2" type="ORF">F0562_011910</name>
</gene>
<keyword evidence="3" id="KW-1185">Reference proteome</keyword>
<evidence type="ECO:0000313" key="3">
    <source>
        <dbReference type="Proteomes" id="UP000325577"/>
    </source>
</evidence>
<feature type="region of interest" description="Disordered" evidence="1">
    <location>
        <begin position="1"/>
        <end position="22"/>
    </location>
</feature>
<dbReference type="Proteomes" id="UP000325577">
    <property type="component" value="Linkage Group LG5"/>
</dbReference>
<dbReference type="OrthoDB" id="1927209at2759"/>
<dbReference type="EMBL" id="CM018048">
    <property type="protein sequence ID" value="KAA8521252.1"/>
    <property type="molecule type" value="Genomic_DNA"/>
</dbReference>
<dbReference type="AlphaFoldDB" id="A0A5J4ZV21"/>
<feature type="compositionally biased region" description="Polar residues" evidence="1">
    <location>
        <begin position="1"/>
        <end position="10"/>
    </location>
</feature>
<evidence type="ECO:0000256" key="1">
    <source>
        <dbReference type="SAM" id="MobiDB-lite"/>
    </source>
</evidence>